<evidence type="ECO:0000313" key="1">
    <source>
        <dbReference type="EMBL" id="KAJ3225766.1"/>
    </source>
</evidence>
<keyword evidence="2" id="KW-1185">Reference proteome</keyword>
<dbReference type="InterPro" id="IPR030791">
    <property type="entry name" value="Rotatin"/>
</dbReference>
<dbReference type="GO" id="GO:0036064">
    <property type="term" value="C:ciliary basal body"/>
    <property type="evidence" value="ECO:0007669"/>
    <property type="project" value="InterPro"/>
</dbReference>
<dbReference type="Proteomes" id="UP001211065">
    <property type="component" value="Unassembled WGS sequence"/>
</dbReference>
<accession>A0AAD5Y334</accession>
<dbReference type="InterPro" id="IPR016024">
    <property type="entry name" value="ARM-type_fold"/>
</dbReference>
<proteinExistence type="predicted"/>
<dbReference type="InterPro" id="IPR011989">
    <property type="entry name" value="ARM-like"/>
</dbReference>
<dbReference type="Gene3D" id="1.25.10.10">
    <property type="entry name" value="Leucine-rich Repeat Variant"/>
    <property type="match status" value="1"/>
</dbReference>
<dbReference type="SUPFAM" id="SSF48371">
    <property type="entry name" value="ARM repeat"/>
    <property type="match status" value="1"/>
</dbReference>
<dbReference type="EMBL" id="JADGJW010000053">
    <property type="protein sequence ID" value="KAJ3225766.1"/>
    <property type="molecule type" value="Genomic_DNA"/>
</dbReference>
<name>A0AAD5Y334_9FUNG</name>
<organism evidence="1 2">
    <name type="scientific">Clydaea vesicula</name>
    <dbReference type="NCBI Taxonomy" id="447962"/>
    <lineage>
        <taxon>Eukaryota</taxon>
        <taxon>Fungi</taxon>
        <taxon>Fungi incertae sedis</taxon>
        <taxon>Chytridiomycota</taxon>
        <taxon>Chytridiomycota incertae sedis</taxon>
        <taxon>Chytridiomycetes</taxon>
        <taxon>Lobulomycetales</taxon>
        <taxon>Lobulomycetaceae</taxon>
        <taxon>Clydaea</taxon>
    </lineage>
</organism>
<dbReference type="PANTHER" id="PTHR31691">
    <property type="entry name" value="ROTATIN"/>
    <property type="match status" value="1"/>
</dbReference>
<reference evidence="1" key="1">
    <citation type="submission" date="2020-05" db="EMBL/GenBank/DDBJ databases">
        <title>Phylogenomic resolution of chytrid fungi.</title>
        <authorList>
            <person name="Stajich J.E."/>
            <person name="Amses K."/>
            <person name="Simmons R."/>
            <person name="Seto K."/>
            <person name="Myers J."/>
            <person name="Bonds A."/>
            <person name="Quandt C.A."/>
            <person name="Barry K."/>
            <person name="Liu P."/>
            <person name="Grigoriev I."/>
            <person name="Longcore J.E."/>
            <person name="James T.Y."/>
        </authorList>
    </citation>
    <scope>NUCLEOTIDE SEQUENCE</scope>
    <source>
        <strain evidence="1">JEL0476</strain>
    </source>
</reference>
<comment type="caution">
    <text evidence="1">The sequence shown here is derived from an EMBL/GenBank/DDBJ whole genome shotgun (WGS) entry which is preliminary data.</text>
</comment>
<dbReference type="GO" id="GO:0044782">
    <property type="term" value="P:cilium organization"/>
    <property type="evidence" value="ECO:0007669"/>
    <property type="project" value="InterPro"/>
</dbReference>
<evidence type="ECO:0000313" key="2">
    <source>
        <dbReference type="Proteomes" id="UP001211065"/>
    </source>
</evidence>
<evidence type="ECO:0008006" key="3">
    <source>
        <dbReference type="Google" id="ProtNLM"/>
    </source>
</evidence>
<dbReference type="PANTHER" id="PTHR31691:SF1">
    <property type="entry name" value="ROTATIN"/>
    <property type="match status" value="1"/>
</dbReference>
<sequence length="1833" mass="212883">MELVKERISSHLDTVRWRAIESLKFKLKSKNITPNDLIFENNLISTLLEELVACGDEKKINTLLLIFLEISKTSPGSKLLLSLNFINILNALQEKHINLPLIKDTLSVLLGSKEFDIDTNLTLSVSRLKYGSRYKVRETPIQRVEVDRRSRSVSPSKYNNIQTRSISPFKSLEHKPTAPPYIPNRFPTFDQVFLSPIDKQIVENFANFLGKNEVEHKELELFELIIADFGPQIFLQKSSLFRLLLMGLDSDNNLRVEANIIYLNLLCCQWGTMLRKSLDNMTFYSKFTSNTYLNTLNASINIGDPPFESNNSSHGEYSISLMFASSEIFVKLLPLLRISCFVPIILKVLYGLMPYLHVHIDSILEEFSQFDGFANHYLNILFEVINHYDFKTEFYDEREKEFVSLMVKNSETIEILSLLLGHRNKWVQLNAFKELEWHFAEIMNVQNKESEICNKFFQTTLNLVITKGIPNVNPEIKTVAISIIKVVVENFKNFKKYSIDILTLLTFLQIFFQKDTSDLFYNTLRICEEENLFLTHLEKCKFYLRGLFHKNETLREYCWKILDKVIQESSHFPLDKGWNCFLFPSEFLCENLKESLSTDEIEHEIILIYERRIYELGISQLIINFFCSNDFNLEEQKETVLIMLNVFQSIAEINAHFCYQINIFHQDKIVRYSLARLLFLILFDIRYQSIVFSSKTLFGLQNERNPVVEQFILENFQTFGKTTVRDNEYFEELHDIIMDSNLVQENFSILMLMECPISIETSSILDLFNTSLKNLKIAKSHLEFSRNLKYLKEWTLCRSDKYIISELGIQEVFQKEPVSIDDLSILEEILVYLKEIINCKNVFDVFKNLILDCFPKVLFEIINPSSENTIYSLNLQAKLSDTIISLLLQVFSMLEKDEISDFVLNTNCLKILRNYTVKVFSDSEKIDNYKPKGLNFIQLLTTLNYVVSIPTLVTIVPGSVIAQTTDLFVQLITVFQRKFSGFSNGDGFRTAYKWACLNLRNISRTSVCFSDTYKPWLWGDHWLNENSLEWLIVMLNDDENKIQKIALGILGNLILIKGSYTFVLDKIPQFLDMAFSHALNFECGFAVRQESLAIINNFVITYCNDHGLKADEVNFNKSNVVDMNSNSENIKRLFLVFENSGFFDHMESLLTKDSLILSYKCILTELFLNLAIISPNTIRKKFLHGNNFKLFLNLYFNWNEIELNCNTKGEKNLEKDMKFLNIQNFFKFFDEQDLNTIFNMHIPQSLMNFKAKQNFVLDSHLNFEFKLKFLKIVWFLIKGDGLDAIEVKNFLLLETEFFNLILKICTAKIDADGPSSLRIHYDLDLIGLGFVIFGNLLNLTIENSKESYNLEKHLKKSVSFQILTNLSFLIFYRGEEMVYLNSSCQLLGKLLSYHFGEVYDLEIDKIFLEEEGIKLGRKLVVELIDILLNEDNLEDNLTMESIRISLQCFFGKCGFAKEEAIQINLPGKFISRINNKWTLHSVKLNEVIQNELFVITTLLRHLMAGSAEGKLLCKENRVHELIFDLLSNKELALPLMLETLACLNNFLANCNENKKAVLRYQRKSTNNMQCGKSEKSLDYLEVLLRCLKNNEAEGIFAGFVDVLKLLSLHGESKNKILKSNFCLEIKDIFRKVVKNKEWVKVGQILKYYSNIASLREGQLILLKMDGFLTEVIKLLDCKSTSIRVDSLRLLRLLSYLRESKSYFLSEVMILIPVLNTLLNSKSLKIYSLSTSLIWCLLYDSEKSRFLLKKYNIMEILNNFVNQLEKDFGVKLKFEGIINISNIENFQDSSSKENTNIITIPKQNETSVKAFNASDYECLCETAKNLKVIKQLLQ</sequence>
<protein>
    <recommendedName>
        <fullName evidence="3">Rotatin N-terminal domain-containing protein</fullName>
    </recommendedName>
</protein>
<gene>
    <name evidence="1" type="ORF">HK099_006266</name>
</gene>